<accession>A0ABT5UEY5</accession>
<dbReference type="Proteomes" id="UP001528823">
    <property type="component" value="Unassembled WGS sequence"/>
</dbReference>
<protein>
    <submittedName>
        <fullName evidence="1">Uncharacterized protein</fullName>
    </submittedName>
</protein>
<name>A0ABT5UEY5_9GAMM</name>
<dbReference type="EMBL" id="JAPMOU010000046">
    <property type="protein sequence ID" value="MDE1464947.1"/>
    <property type="molecule type" value="Genomic_DNA"/>
</dbReference>
<proteinExistence type="predicted"/>
<dbReference type="RefSeq" id="WP_274691255.1">
    <property type="nucleotide sequence ID" value="NZ_JAPMOU010000046.1"/>
</dbReference>
<reference evidence="1 2" key="1">
    <citation type="submission" date="2022-11" db="EMBL/GenBank/DDBJ databases">
        <title>Spartinivicinus poritis sp. nov., isolated from scleractinian coral Porites lutea.</title>
        <authorList>
            <person name="Zhang G."/>
            <person name="Cai L."/>
            <person name="Wei Q."/>
        </authorList>
    </citation>
    <scope>NUCLEOTIDE SEQUENCE [LARGE SCALE GENOMIC DNA]</scope>
    <source>
        <strain evidence="1 2">A2-2</strain>
    </source>
</reference>
<organism evidence="1 2">
    <name type="scientific">Spartinivicinus poritis</name>
    <dbReference type="NCBI Taxonomy" id="2994640"/>
    <lineage>
        <taxon>Bacteria</taxon>
        <taxon>Pseudomonadati</taxon>
        <taxon>Pseudomonadota</taxon>
        <taxon>Gammaproteobacteria</taxon>
        <taxon>Oceanospirillales</taxon>
        <taxon>Zooshikellaceae</taxon>
        <taxon>Spartinivicinus</taxon>
    </lineage>
</organism>
<evidence type="ECO:0000313" key="2">
    <source>
        <dbReference type="Proteomes" id="UP001528823"/>
    </source>
</evidence>
<evidence type="ECO:0000313" key="1">
    <source>
        <dbReference type="EMBL" id="MDE1464947.1"/>
    </source>
</evidence>
<sequence>MKVVARQTQLSESQKKSLGIPESNQTRWQITEGKTYLVISLGNAPGSSFYGNSMLYDIEDDFGKLIPIPADLFEIIDPTPSKYWQVKVDGIKLSFDLIDFIKDPGLSEKILDREVDALLAFDEIKKKLEAEHSN</sequence>
<comment type="caution">
    <text evidence="1">The sequence shown here is derived from an EMBL/GenBank/DDBJ whole genome shotgun (WGS) entry which is preliminary data.</text>
</comment>
<keyword evidence="2" id="KW-1185">Reference proteome</keyword>
<gene>
    <name evidence="1" type="ORF">ORQ98_23570</name>
</gene>